<feature type="transmembrane region" description="Helical" evidence="7">
    <location>
        <begin position="36"/>
        <end position="56"/>
    </location>
</feature>
<evidence type="ECO:0000313" key="9">
    <source>
        <dbReference type="EMBL" id="KCZ99963.1"/>
    </source>
</evidence>
<accession>A0A062VMN9</accession>
<dbReference type="PANTHER" id="PTHR32309">
    <property type="entry name" value="TYROSINE-PROTEIN KINASE"/>
    <property type="match status" value="1"/>
</dbReference>
<sequence>MSPADAGQPEARAAQPRLRPRLGAGDVLVHLWRAKWLMLLVFLPLFALGLFAALMLPERYVAQARVLVFPPTERADAESAARSEIELMRSPVVARAALEKGTLARAYPALAAQCGRKDCARIGADLLADNLQTEVLPGGRAVRLQFGHADPEMAAVLLNALTRAYLDYRPAVLGEEPALSFGAQRERFEREVADAETAIRTYLAQNGLTGLETERSTQQRLYEAASLELMMAGAQKAQLEAELASYRRKLAGLPADQVMYTEDTAQQRLQELYVQREELRARLAPNALALRDLDNRIERIEGLVAAQGDTASAARRGPDPLYQEVRLAIARLEAEVQAAARQQAELHAQIASLEARDQHLRELAPGLAELVRRRDVAADAARQFGARAAEARARSDLAREGAGDVRLVESAAVPMRGESLRIPASFAAFLLAALAALGAGLAHAFSRRGFATAAALERTVGLPVLATVRPR</sequence>
<keyword evidence="5 7" id="KW-0472">Membrane</keyword>
<keyword evidence="2" id="KW-1003">Cell membrane</keyword>
<dbReference type="AlphaFoldDB" id="A0A062VMN9"/>
<evidence type="ECO:0000256" key="6">
    <source>
        <dbReference type="SAM" id="Coils"/>
    </source>
</evidence>
<dbReference type="OrthoDB" id="7250902at2"/>
<name>A0A062VMN9_9PROT</name>
<evidence type="ECO:0000259" key="8">
    <source>
        <dbReference type="Pfam" id="PF02706"/>
    </source>
</evidence>
<evidence type="ECO:0000256" key="4">
    <source>
        <dbReference type="ARBA" id="ARBA00022989"/>
    </source>
</evidence>
<comment type="subcellular location">
    <subcellularLocation>
        <location evidence="1">Cell membrane</location>
        <topology evidence="1">Multi-pass membrane protein</topology>
    </subcellularLocation>
</comment>
<evidence type="ECO:0000256" key="5">
    <source>
        <dbReference type="ARBA" id="ARBA00023136"/>
    </source>
</evidence>
<feature type="coiled-coil region" evidence="6">
    <location>
        <begin position="322"/>
        <end position="356"/>
    </location>
</feature>
<dbReference type="PANTHER" id="PTHR32309:SF13">
    <property type="entry name" value="FERRIC ENTEROBACTIN TRANSPORT PROTEIN FEPE"/>
    <property type="match status" value="1"/>
</dbReference>
<dbReference type="PATRIC" id="fig|1280954.3.peg.751"/>
<reference evidence="9 10" key="1">
    <citation type="journal article" date="2014" name="Antonie Van Leeuwenhoek">
        <title>Hyphomonas beringensis sp. nov. and Hyphomonas chukchiensis sp. nov., isolated from surface seawater of the Bering Sea and Chukchi Sea.</title>
        <authorList>
            <person name="Li C."/>
            <person name="Lai Q."/>
            <person name="Li G."/>
            <person name="Dong C."/>
            <person name="Wang J."/>
            <person name="Liao Y."/>
            <person name="Shao Z."/>
        </authorList>
    </citation>
    <scope>NUCLEOTIDE SEQUENCE [LARGE SCALE GENOMIC DNA]</scope>
    <source>
        <strain evidence="9 10">PS728</strain>
    </source>
</reference>
<evidence type="ECO:0000256" key="1">
    <source>
        <dbReference type="ARBA" id="ARBA00004651"/>
    </source>
</evidence>
<feature type="transmembrane region" description="Helical" evidence="7">
    <location>
        <begin position="424"/>
        <end position="445"/>
    </location>
</feature>
<keyword evidence="3 7" id="KW-0812">Transmembrane</keyword>
<dbReference type="Proteomes" id="UP000027100">
    <property type="component" value="Unassembled WGS sequence"/>
</dbReference>
<dbReference type="GO" id="GO:0005886">
    <property type="term" value="C:plasma membrane"/>
    <property type="evidence" value="ECO:0007669"/>
    <property type="project" value="UniProtKB-SubCell"/>
</dbReference>
<dbReference type="Pfam" id="PF02706">
    <property type="entry name" value="Wzz"/>
    <property type="match status" value="1"/>
</dbReference>
<feature type="domain" description="Polysaccharide chain length determinant N-terminal" evidence="8">
    <location>
        <begin position="27"/>
        <end position="97"/>
    </location>
</feature>
<dbReference type="eggNOG" id="COG3206">
    <property type="taxonomic scope" value="Bacteria"/>
</dbReference>
<evidence type="ECO:0000256" key="2">
    <source>
        <dbReference type="ARBA" id="ARBA00022475"/>
    </source>
</evidence>
<dbReference type="RefSeq" id="WP_035594615.1">
    <property type="nucleotide sequence ID" value="NZ_ARYM01000003.1"/>
</dbReference>
<dbReference type="EMBL" id="ARYM01000003">
    <property type="protein sequence ID" value="KCZ99963.1"/>
    <property type="molecule type" value="Genomic_DNA"/>
</dbReference>
<organism evidence="9 10">
    <name type="scientific">Hyphomonas polymorpha PS728</name>
    <dbReference type="NCBI Taxonomy" id="1280954"/>
    <lineage>
        <taxon>Bacteria</taxon>
        <taxon>Pseudomonadati</taxon>
        <taxon>Pseudomonadota</taxon>
        <taxon>Alphaproteobacteria</taxon>
        <taxon>Hyphomonadales</taxon>
        <taxon>Hyphomonadaceae</taxon>
        <taxon>Hyphomonas</taxon>
    </lineage>
</organism>
<dbReference type="GO" id="GO:0004713">
    <property type="term" value="F:protein tyrosine kinase activity"/>
    <property type="evidence" value="ECO:0007669"/>
    <property type="project" value="TreeGrafter"/>
</dbReference>
<protein>
    <submittedName>
        <fullName evidence="9">Putative chain length determinant protein</fullName>
    </submittedName>
</protein>
<feature type="coiled-coil region" evidence="6">
    <location>
        <begin position="185"/>
        <end position="282"/>
    </location>
</feature>
<dbReference type="STRING" id="1280954.HPO_03689"/>
<keyword evidence="10" id="KW-1185">Reference proteome</keyword>
<keyword evidence="6" id="KW-0175">Coiled coil</keyword>
<gene>
    <name evidence="9" type="ORF">HPO_03689</name>
</gene>
<proteinExistence type="predicted"/>
<dbReference type="InterPro" id="IPR003856">
    <property type="entry name" value="LPS_length_determ_N"/>
</dbReference>
<comment type="caution">
    <text evidence="9">The sequence shown here is derived from an EMBL/GenBank/DDBJ whole genome shotgun (WGS) entry which is preliminary data.</text>
</comment>
<evidence type="ECO:0000313" key="10">
    <source>
        <dbReference type="Proteomes" id="UP000027100"/>
    </source>
</evidence>
<dbReference type="InterPro" id="IPR050445">
    <property type="entry name" value="Bact_polysacc_biosynth/exp"/>
</dbReference>
<evidence type="ECO:0000256" key="7">
    <source>
        <dbReference type="SAM" id="Phobius"/>
    </source>
</evidence>
<evidence type="ECO:0000256" key="3">
    <source>
        <dbReference type="ARBA" id="ARBA00022692"/>
    </source>
</evidence>
<keyword evidence="4 7" id="KW-1133">Transmembrane helix</keyword>